<dbReference type="PANTHER" id="PTHR37423:SF2">
    <property type="entry name" value="MEMBRANE-BOUND LYTIC MUREIN TRANSGLYCOSYLASE C"/>
    <property type="match status" value="1"/>
</dbReference>
<proteinExistence type="predicted"/>
<dbReference type="SUPFAM" id="SSF53955">
    <property type="entry name" value="Lysozyme-like"/>
    <property type="match status" value="1"/>
</dbReference>
<dbReference type="CDD" id="cd00254">
    <property type="entry name" value="LT-like"/>
    <property type="match status" value="1"/>
</dbReference>
<dbReference type="Gene3D" id="1.10.530.10">
    <property type="match status" value="1"/>
</dbReference>
<dbReference type="InterPro" id="IPR008258">
    <property type="entry name" value="Transglycosylase_SLT_dom_1"/>
</dbReference>
<accession>A0A2P2BTC6</accession>
<keyword evidence="3" id="KW-1185">Reference proteome</keyword>
<protein>
    <submittedName>
        <fullName evidence="2">Transglycosylase SLT domain protein</fullName>
    </submittedName>
</protein>
<dbReference type="PANTHER" id="PTHR37423">
    <property type="entry name" value="SOLUBLE LYTIC MUREIN TRANSGLYCOSYLASE-RELATED"/>
    <property type="match status" value="1"/>
</dbReference>
<gene>
    <name evidence="2" type="ORF">FRIFI_0688</name>
</gene>
<dbReference type="EMBL" id="LN650648">
    <property type="protein sequence ID" value="CEI72234.1"/>
    <property type="molecule type" value="Genomic_DNA"/>
</dbReference>
<evidence type="ECO:0000259" key="1">
    <source>
        <dbReference type="Pfam" id="PF01464"/>
    </source>
</evidence>
<name>A0A2P2BTC6_9FIRM</name>
<dbReference type="InterPro" id="IPR023346">
    <property type="entry name" value="Lysozyme-like_dom_sf"/>
</dbReference>
<sequence length="228" mass="25447">MVNGINLFSNIANSSINTQNKCGCCCEKNSSFDELMLNLVLTLLDEENYNLVSNLSDAVRKKQQENSIVKERNLGLETINSSQNLKKVSVTASDKDTKSEIESAVKIASSKYGIDENLIKAVIKVESDFNPNCVSSAGAKGLMQLMPCNIKDLGVKNPFDIKENIDAGTRHLKEYIDKYHGNIEMGLMAYNGGPTRMVKRGVRSVNDIYKMPKETQNYVPKVMKYYRA</sequence>
<evidence type="ECO:0000313" key="2">
    <source>
        <dbReference type="EMBL" id="CEI72234.1"/>
    </source>
</evidence>
<dbReference type="Proteomes" id="UP000245695">
    <property type="component" value="Chromosome 1"/>
</dbReference>
<dbReference type="KEGG" id="rhom:FRIFI_0688"/>
<reference evidence="2 3" key="1">
    <citation type="submission" date="2014-09" db="EMBL/GenBank/DDBJ databases">
        <authorList>
            <person name="Hornung B.V."/>
        </authorList>
    </citation>
    <scope>NUCLEOTIDE SEQUENCE [LARGE SCALE GENOMIC DNA]</scope>
    <source>
        <strain evidence="2 3">FRIFI</strain>
    </source>
</reference>
<dbReference type="Pfam" id="PF01464">
    <property type="entry name" value="SLT"/>
    <property type="match status" value="1"/>
</dbReference>
<dbReference type="AlphaFoldDB" id="A0A2P2BTC6"/>
<organism evidence="2 3">
    <name type="scientific">Romboutsia hominis</name>
    <dbReference type="NCBI Taxonomy" id="1507512"/>
    <lineage>
        <taxon>Bacteria</taxon>
        <taxon>Bacillati</taxon>
        <taxon>Bacillota</taxon>
        <taxon>Clostridia</taxon>
        <taxon>Peptostreptococcales</taxon>
        <taxon>Peptostreptococcaceae</taxon>
        <taxon>Romboutsia</taxon>
    </lineage>
</organism>
<dbReference type="RefSeq" id="WP_092926934.1">
    <property type="nucleotide sequence ID" value="NZ_FJTZ01000012.1"/>
</dbReference>
<evidence type="ECO:0000313" key="3">
    <source>
        <dbReference type="Proteomes" id="UP000245695"/>
    </source>
</evidence>
<feature type="domain" description="Transglycosylase SLT" evidence="1">
    <location>
        <begin position="105"/>
        <end position="199"/>
    </location>
</feature>